<dbReference type="EMBL" id="JXBL01000001">
    <property type="protein sequence ID" value="KIE41506.1"/>
    <property type="molecule type" value="Genomic_DNA"/>
</dbReference>
<dbReference type="InterPro" id="IPR036280">
    <property type="entry name" value="Multihaem_cyt_sf"/>
</dbReference>
<reference evidence="2 3" key="1">
    <citation type="submission" date="2015-01" db="EMBL/GenBank/DDBJ databases">
        <title>Genome sequence of the anaerobic bacterium Geobacter soli GSS01, a dissimilatory Fe(III) reducer from soil.</title>
        <authorList>
            <person name="Yang G."/>
            <person name="Zhou S."/>
        </authorList>
    </citation>
    <scope>NUCLEOTIDE SEQUENCE [LARGE SCALE GENOMIC DNA]</scope>
    <source>
        <strain evidence="2 3">GSS01</strain>
    </source>
</reference>
<comment type="caution">
    <text evidence="2">The sequence shown here is derived from an EMBL/GenBank/DDBJ whole genome shotgun (WGS) entry which is preliminary data.</text>
</comment>
<dbReference type="RefSeq" id="WP_039643290.1">
    <property type="nucleotide sequence ID" value="NZ_JXBL01000001.1"/>
</dbReference>
<evidence type="ECO:0000313" key="2">
    <source>
        <dbReference type="EMBL" id="KIE41506.1"/>
    </source>
</evidence>
<dbReference type="SUPFAM" id="SSF48695">
    <property type="entry name" value="Multiheme cytochromes"/>
    <property type="match status" value="1"/>
</dbReference>
<keyword evidence="1" id="KW-0472">Membrane</keyword>
<proteinExistence type="predicted"/>
<protein>
    <submittedName>
        <fullName evidence="2">Cytochrome C</fullName>
    </submittedName>
</protein>
<dbReference type="AlphaFoldDB" id="A0A0C1QTF7"/>
<organism evidence="2 3">
    <name type="scientific">Geobacter soli</name>
    <dbReference type="NCBI Taxonomy" id="1510391"/>
    <lineage>
        <taxon>Bacteria</taxon>
        <taxon>Pseudomonadati</taxon>
        <taxon>Thermodesulfobacteriota</taxon>
        <taxon>Desulfuromonadia</taxon>
        <taxon>Geobacterales</taxon>
        <taxon>Geobacteraceae</taxon>
        <taxon>Geobacter</taxon>
    </lineage>
</organism>
<gene>
    <name evidence="2" type="ORF">SE37_02090</name>
</gene>
<dbReference type="Gene3D" id="1.10.287.3080">
    <property type="match status" value="1"/>
</dbReference>
<evidence type="ECO:0000313" key="3">
    <source>
        <dbReference type="Proteomes" id="UP000031433"/>
    </source>
</evidence>
<name>A0A0C1QTF7_9BACT</name>
<evidence type="ECO:0000256" key="1">
    <source>
        <dbReference type="SAM" id="Phobius"/>
    </source>
</evidence>
<accession>A0A0C1QTF7</accession>
<feature type="transmembrane region" description="Helical" evidence="1">
    <location>
        <begin position="7"/>
        <end position="27"/>
    </location>
</feature>
<keyword evidence="3" id="KW-1185">Reference proteome</keyword>
<keyword evidence="1" id="KW-0812">Transmembrane</keyword>
<keyword evidence="1" id="KW-1133">Transmembrane helix</keyword>
<sequence length="310" mass="33301">MRCDRGGLSGVAAVAVLVGMVALFGWMPAGDASEKSGAGKLPAGMGTHASGPVATVTIEKQPELFAAAPPPLTVTQCGQCHPSAFQDIKKDGGRHTFTCQGCHKSFHSFNPRKNNWDEIMPKCADCHSTPSVPHVQVFTQCSECHTNPHSIARLPMTKKLTDSCAVCHAGPPAELKQYPSKHTSLACAACHTGHGVIPSCNMCHKPHYEGQEFKTCASECHPVHKPKQVTYAKDVGARTCGACHGKVYAAWTGTPSRHGTVNCAVCHSRHGYIPQCGECHGLPHSKQLHDRFPKCLTCHQDAHNPPVRQR</sequence>
<dbReference type="Proteomes" id="UP000031433">
    <property type="component" value="Unassembled WGS sequence"/>
</dbReference>